<evidence type="ECO:0000313" key="3">
    <source>
        <dbReference type="Proteomes" id="UP000236161"/>
    </source>
</evidence>
<dbReference type="EMBL" id="KZ451899">
    <property type="protein sequence ID" value="PKA64988.1"/>
    <property type="molecule type" value="Genomic_DNA"/>
</dbReference>
<keyword evidence="3" id="KW-1185">Reference proteome</keyword>
<reference evidence="2 3" key="1">
    <citation type="journal article" date="2017" name="Nature">
        <title>The Apostasia genome and the evolution of orchids.</title>
        <authorList>
            <person name="Zhang G.Q."/>
            <person name="Liu K.W."/>
            <person name="Li Z."/>
            <person name="Lohaus R."/>
            <person name="Hsiao Y.Y."/>
            <person name="Niu S.C."/>
            <person name="Wang J.Y."/>
            <person name="Lin Y.C."/>
            <person name="Xu Q."/>
            <person name="Chen L.J."/>
            <person name="Yoshida K."/>
            <person name="Fujiwara S."/>
            <person name="Wang Z.W."/>
            <person name="Zhang Y.Q."/>
            <person name="Mitsuda N."/>
            <person name="Wang M."/>
            <person name="Liu G.H."/>
            <person name="Pecoraro L."/>
            <person name="Huang H.X."/>
            <person name="Xiao X.J."/>
            <person name="Lin M."/>
            <person name="Wu X.Y."/>
            <person name="Wu W.L."/>
            <person name="Chen Y.Y."/>
            <person name="Chang S.B."/>
            <person name="Sakamoto S."/>
            <person name="Ohme-Takagi M."/>
            <person name="Yagi M."/>
            <person name="Zeng S.J."/>
            <person name="Shen C.Y."/>
            <person name="Yeh C.M."/>
            <person name="Luo Y.B."/>
            <person name="Tsai W.C."/>
            <person name="Van de Peer Y."/>
            <person name="Liu Z.J."/>
        </authorList>
    </citation>
    <scope>NUCLEOTIDE SEQUENCE [LARGE SCALE GENOMIC DNA]</scope>
    <source>
        <strain evidence="3">cv. Shenzhen</strain>
        <tissue evidence="2">Stem</tissue>
    </source>
</reference>
<evidence type="ECO:0000256" key="1">
    <source>
        <dbReference type="SAM" id="MobiDB-lite"/>
    </source>
</evidence>
<protein>
    <submittedName>
        <fullName evidence="2">Uncharacterized protein</fullName>
    </submittedName>
</protein>
<organism evidence="2 3">
    <name type="scientific">Apostasia shenzhenica</name>
    <dbReference type="NCBI Taxonomy" id="1088818"/>
    <lineage>
        <taxon>Eukaryota</taxon>
        <taxon>Viridiplantae</taxon>
        <taxon>Streptophyta</taxon>
        <taxon>Embryophyta</taxon>
        <taxon>Tracheophyta</taxon>
        <taxon>Spermatophyta</taxon>
        <taxon>Magnoliopsida</taxon>
        <taxon>Liliopsida</taxon>
        <taxon>Asparagales</taxon>
        <taxon>Orchidaceae</taxon>
        <taxon>Apostasioideae</taxon>
        <taxon>Apostasia</taxon>
    </lineage>
</organism>
<gene>
    <name evidence="2" type="ORF">AXF42_Ash011590</name>
</gene>
<accession>A0A2I0BB09</accession>
<name>A0A2I0BB09_9ASPA</name>
<sequence length="77" mass="8587">MSKSQPPCRSPDEDESPLNGSHSHLLCSDQWRNTDTATCCDVDDKSMPPPSRSFEMKKILLTAQNPLLILSVVILFI</sequence>
<dbReference type="AlphaFoldDB" id="A0A2I0BB09"/>
<proteinExistence type="predicted"/>
<feature type="region of interest" description="Disordered" evidence="1">
    <location>
        <begin position="1"/>
        <end position="21"/>
    </location>
</feature>
<dbReference type="Proteomes" id="UP000236161">
    <property type="component" value="Unassembled WGS sequence"/>
</dbReference>
<evidence type="ECO:0000313" key="2">
    <source>
        <dbReference type="EMBL" id="PKA64988.1"/>
    </source>
</evidence>